<evidence type="ECO:0000313" key="8">
    <source>
        <dbReference type="EMBL" id="ODV73462.1"/>
    </source>
</evidence>
<dbReference type="OrthoDB" id="590761at2759"/>
<keyword evidence="3" id="KW-0810">Translation regulation</keyword>
<evidence type="ECO:0000313" key="10">
    <source>
        <dbReference type="Proteomes" id="UP000094389"/>
    </source>
</evidence>
<dbReference type="Proteomes" id="UP000038830">
    <property type="component" value="Unassembled WGS sequence"/>
</dbReference>
<reference evidence="8 10" key="3">
    <citation type="journal article" date="2016" name="Proc. Natl. Acad. Sci. U.S.A.">
        <title>Comparative genomics of biotechnologically important yeasts.</title>
        <authorList>
            <person name="Riley R."/>
            <person name="Haridas S."/>
            <person name="Wolfe K.H."/>
            <person name="Lopes M.R."/>
            <person name="Hittinger C.T."/>
            <person name="Goeker M."/>
            <person name="Salamov A.A."/>
            <person name="Wisecaver J.H."/>
            <person name="Long T.M."/>
            <person name="Calvey C.H."/>
            <person name="Aerts A.L."/>
            <person name="Barry K.W."/>
            <person name="Choi C."/>
            <person name="Clum A."/>
            <person name="Coughlan A.Y."/>
            <person name="Deshpande S."/>
            <person name="Douglass A.P."/>
            <person name="Hanson S.J."/>
            <person name="Klenk H.-P."/>
            <person name="LaButti K.M."/>
            <person name="Lapidus A."/>
            <person name="Lindquist E.A."/>
            <person name="Lipzen A.M."/>
            <person name="Meier-Kolthoff J.P."/>
            <person name="Ohm R.A."/>
            <person name="Otillar R.P."/>
            <person name="Pangilinan J.L."/>
            <person name="Peng Y."/>
            <person name="Rokas A."/>
            <person name="Rosa C.A."/>
            <person name="Scheuner C."/>
            <person name="Sibirny A.A."/>
            <person name="Slot J.C."/>
            <person name="Stielow J.B."/>
            <person name="Sun H."/>
            <person name="Kurtzman C.P."/>
            <person name="Blackwell M."/>
            <person name="Grigoriev I.V."/>
            <person name="Jeffries T.W."/>
        </authorList>
    </citation>
    <scope>NUCLEOTIDE SEQUENCE [LARGE SCALE GENOMIC DNA]</scope>
    <source>
        <strain evidence="10">ATCC 18201 / CBS 1600 / BCRC 20928 / JCM 3617 / NBRC 0987 / NRRL Y-1542</strain>
        <strain evidence="8">NRRL Y-1542</strain>
    </source>
</reference>
<dbReference type="EMBL" id="CDQK01000004">
    <property type="protein sequence ID" value="CEP23636.1"/>
    <property type="molecule type" value="Genomic_DNA"/>
</dbReference>
<evidence type="ECO:0000256" key="2">
    <source>
        <dbReference type="ARBA" id="ARBA00022540"/>
    </source>
</evidence>
<gene>
    <name evidence="7" type="ORF">BN1211_4279</name>
    <name evidence="8" type="ORF">CYBJADRAFT_150525</name>
</gene>
<dbReference type="AlphaFoldDB" id="A0A0H5C6D0"/>
<reference evidence="7" key="1">
    <citation type="submission" date="2014-12" db="EMBL/GenBank/DDBJ databases">
        <authorList>
            <person name="Jaenicke S."/>
        </authorList>
    </citation>
    <scope>NUCLEOTIDE SEQUENCE [LARGE SCALE GENOMIC DNA]</scope>
    <source>
        <strain evidence="7">CBS1600</strain>
    </source>
</reference>
<dbReference type="GO" id="GO:0016281">
    <property type="term" value="C:eukaryotic translation initiation factor 4F complex"/>
    <property type="evidence" value="ECO:0007669"/>
    <property type="project" value="TreeGrafter"/>
</dbReference>
<dbReference type="OMA" id="EEFWAIV"/>
<evidence type="ECO:0000256" key="6">
    <source>
        <dbReference type="RuleBase" id="RU004374"/>
    </source>
</evidence>
<dbReference type="RefSeq" id="XP_020070501.1">
    <property type="nucleotide sequence ID" value="XM_020213349.1"/>
</dbReference>
<reference evidence="9" key="2">
    <citation type="journal article" date="2015" name="J. Biotechnol.">
        <title>The structure of the Cyberlindnera jadinii genome and its relation to Candida utilis analyzed by the occurrence of single nucleotide polymorphisms.</title>
        <authorList>
            <person name="Rupp O."/>
            <person name="Brinkrolf K."/>
            <person name="Buerth C."/>
            <person name="Kunigo M."/>
            <person name="Schneider J."/>
            <person name="Jaenicke S."/>
            <person name="Goesmann A."/>
            <person name="Puehler A."/>
            <person name="Jaeger K.-E."/>
            <person name="Ernst J.F."/>
        </authorList>
    </citation>
    <scope>NUCLEOTIDE SEQUENCE [LARGE SCALE GENOMIC DNA]</scope>
    <source>
        <strain evidence="9">ATCC 18201 / CBS 1600 / BCRC 20928 / JCM 3617 / NBRC 0987 / NRRL Y-1542</strain>
    </source>
</reference>
<dbReference type="GO" id="GO:0000340">
    <property type="term" value="F:RNA 7-methylguanosine cap binding"/>
    <property type="evidence" value="ECO:0007669"/>
    <property type="project" value="TreeGrafter"/>
</dbReference>
<organism evidence="7 9">
    <name type="scientific">Cyberlindnera jadinii (strain ATCC 18201 / CBS 1600 / BCRC 20928 / JCM 3617 / NBRC 0987 / NRRL Y-1542)</name>
    <name type="common">Torula yeast</name>
    <name type="synonym">Candida utilis</name>
    <dbReference type="NCBI Taxonomy" id="983966"/>
    <lineage>
        <taxon>Eukaryota</taxon>
        <taxon>Fungi</taxon>
        <taxon>Dikarya</taxon>
        <taxon>Ascomycota</taxon>
        <taxon>Saccharomycotina</taxon>
        <taxon>Saccharomycetes</taxon>
        <taxon>Phaffomycetales</taxon>
        <taxon>Phaffomycetaceae</taxon>
        <taxon>Cyberlindnera</taxon>
    </lineage>
</organism>
<dbReference type="Proteomes" id="UP000094389">
    <property type="component" value="Unassembled WGS sequence"/>
</dbReference>
<evidence type="ECO:0000313" key="9">
    <source>
        <dbReference type="Proteomes" id="UP000038830"/>
    </source>
</evidence>
<dbReference type="GO" id="GO:0006417">
    <property type="term" value="P:regulation of translation"/>
    <property type="evidence" value="ECO:0007669"/>
    <property type="project" value="UniProtKB-KW"/>
</dbReference>
<dbReference type="GO" id="GO:0003743">
    <property type="term" value="F:translation initiation factor activity"/>
    <property type="evidence" value="ECO:0007669"/>
    <property type="project" value="UniProtKB-KW"/>
</dbReference>
<dbReference type="PANTHER" id="PTHR11960:SF8">
    <property type="entry name" value="EUKARYOTIC TRANSLATION INITIATION FACTOR 4E1-RELATED"/>
    <property type="match status" value="1"/>
</dbReference>
<accession>A0A0H5C6D0</accession>
<dbReference type="PANTHER" id="PTHR11960">
    <property type="entry name" value="EUKARYOTIC TRANSLATION INITIATION FACTOR 4E RELATED"/>
    <property type="match status" value="1"/>
</dbReference>
<proteinExistence type="inferred from homology"/>
<dbReference type="SUPFAM" id="SSF55418">
    <property type="entry name" value="eIF4e-like"/>
    <property type="match status" value="1"/>
</dbReference>
<protein>
    <submittedName>
        <fullName evidence="8">Eukaryotic translation initiation factor 4E</fullName>
    </submittedName>
</protein>
<evidence type="ECO:0000313" key="7">
    <source>
        <dbReference type="EMBL" id="CEP23636.1"/>
    </source>
</evidence>
<evidence type="ECO:0000256" key="1">
    <source>
        <dbReference type="ARBA" id="ARBA00009860"/>
    </source>
</evidence>
<dbReference type="InterPro" id="IPR001040">
    <property type="entry name" value="TIF_eIF_4E"/>
</dbReference>
<keyword evidence="2 6" id="KW-0396">Initiation factor</keyword>
<accession>A0A1E4S1W9</accession>
<dbReference type="GeneID" id="30987745"/>
<dbReference type="EMBL" id="KV453930">
    <property type="protein sequence ID" value="ODV73462.1"/>
    <property type="molecule type" value="Genomic_DNA"/>
</dbReference>
<evidence type="ECO:0000256" key="3">
    <source>
        <dbReference type="ARBA" id="ARBA00022845"/>
    </source>
</evidence>
<comment type="similarity">
    <text evidence="1 6">Belongs to the eukaryotic initiation factor 4E family.</text>
</comment>
<evidence type="ECO:0000256" key="4">
    <source>
        <dbReference type="ARBA" id="ARBA00022884"/>
    </source>
</evidence>
<keyword evidence="4 6" id="KW-0694">RNA-binding</keyword>
<dbReference type="InterPro" id="IPR023398">
    <property type="entry name" value="TIF_eIF4e-like"/>
</dbReference>
<dbReference type="STRING" id="983966.A0A0H5C6D0"/>
<keyword evidence="10" id="KW-1185">Reference proteome</keyword>
<name>A0A0H5C6D0_CYBJN</name>
<dbReference type="Gene3D" id="3.30.760.10">
    <property type="entry name" value="RNA Cap, Translation Initiation Factor Eif4e"/>
    <property type="match status" value="1"/>
</dbReference>
<keyword evidence="5 6" id="KW-0648">Protein biosynthesis</keyword>
<dbReference type="Pfam" id="PF01652">
    <property type="entry name" value="IF4E"/>
    <property type="match status" value="1"/>
</dbReference>
<evidence type="ECO:0000256" key="5">
    <source>
        <dbReference type="ARBA" id="ARBA00022917"/>
    </source>
</evidence>
<sequence>MTEQLNQATQELSINSDNVAEFSEKHPLNCRWTLWYTKPQVDENETWNDLLKPVITFSSVEEFWGIFNSIPQPSELPHKSDYHLFREDIRPEWEDVKNAQGGKFNKSYNHKRDVDINKVWLNICLALIGEVLQDNEDEVNGVVYSNRKHVYKIALWTKSTDKKNLFTVGEKFKEVIDTDDLIEFYSHSDAYQKNIMKPLMMI</sequence>